<reference evidence="2" key="1">
    <citation type="submission" date="2013-04" db="EMBL/GenBank/DDBJ databases">
        <authorList>
            <person name="Qu J."/>
            <person name="Murali S.C."/>
            <person name="Bandaranaike D."/>
            <person name="Bellair M."/>
            <person name="Blankenburg K."/>
            <person name="Chao H."/>
            <person name="Dinh H."/>
            <person name="Doddapaneni H."/>
            <person name="Downs B."/>
            <person name="Dugan-Rocha S."/>
            <person name="Elkadiri S."/>
            <person name="Gnanaolivu R.D."/>
            <person name="Hernandez B."/>
            <person name="Javaid M."/>
            <person name="Jayaseelan J.C."/>
            <person name="Lee S."/>
            <person name="Li M."/>
            <person name="Ming W."/>
            <person name="Munidasa M."/>
            <person name="Muniz J."/>
            <person name="Nguyen L."/>
            <person name="Ongeri F."/>
            <person name="Osuji N."/>
            <person name="Pu L.-L."/>
            <person name="Puazo M."/>
            <person name="Qu C."/>
            <person name="Quiroz J."/>
            <person name="Raj R."/>
            <person name="Weissenberger G."/>
            <person name="Xin Y."/>
            <person name="Zou X."/>
            <person name="Han Y."/>
            <person name="Richards S."/>
            <person name="Worley K."/>
            <person name="Muzny D."/>
            <person name="Gibbs R."/>
        </authorList>
    </citation>
    <scope>NUCLEOTIDE SEQUENCE</scope>
    <source>
        <strain evidence="2">Sampled in the wild</strain>
    </source>
</reference>
<protein>
    <recommendedName>
        <fullName evidence="1">Dynein heavy chain AAA module D4 domain-containing protein</fullName>
    </recommendedName>
</protein>
<dbReference type="Gene3D" id="3.40.50.300">
    <property type="entry name" value="P-loop containing nucleotide triphosphate hydrolases"/>
    <property type="match status" value="1"/>
</dbReference>
<organism evidence="2 3">
    <name type="scientific">Ladona fulva</name>
    <name type="common">Scarce chaser dragonfly</name>
    <name type="synonym">Libellula fulva</name>
    <dbReference type="NCBI Taxonomy" id="123851"/>
    <lineage>
        <taxon>Eukaryota</taxon>
        <taxon>Metazoa</taxon>
        <taxon>Ecdysozoa</taxon>
        <taxon>Arthropoda</taxon>
        <taxon>Hexapoda</taxon>
        <taxon>Insecta</taxon>
        <taxon>Pterygota</taxon>
        <taxon>Palaeoptera</taxon>
        <taxon>Odonata</taxon>
        <taxon>Epiprocta</taxon>
        <taxon>Anisoptera</taxon>
        <taxon>Libelluloidea</taxon>
        <taxon>Libellulidae</taxon>
        <taxon>Ladona</taxon>
    </lineage>
</organism>
<dbReference type="Proteomes" id="UP000792457">
    <property type="component" value="Unassembled WGS sequence"/>
</dbReference>
<dbReference type="Pfam" id="PF12780">
    <property type="entry name" value="AAA_8"/>
    <property type="match status" value="1"/>
</dbReference>
<evidence type="ECO:0000313" key="2">
    <source>
        <dbReference type="EMBL" id="KAG8229941.1"/>
    </source>
</evidence>
<evidence type="ECO:0000259" key="1">
    <source>
        <dbReference type="Pfam" id="PF12780"/>
    </source>
</evidence>
<dbReference type="AlphaFoldDB" id="A0A8K0P1E3"/>
<dbReference type="OrthoDB" id="424310at2759"/>
<dbReference type="InterPro" id="IPR024317">
    <property type="entry name" value="Dynein_heavy_chain_D4_dom"/>
</dbReference>
<comment type="caution">
    <text evidence="2">The sequence shown here is derived from an EMBL/GenBank/DDBJ whole genome shotgun (WGS) entry which is preliminary data.</text>
</comment>
<gene>
    <name evidence="2" type="ORF">J437_LFUL011085</name>
</gene>
<accession>A0A8K0P1E3</accession>
<keyword evidence="3" id="KW-1185">Reference proteome</keyword>
<feature type="domain" description="Dynein heavy chain AAA module D4" evidence="1">
    <location>
        <begin position="6"/>
        <end position="65"/>
    </location>
</feature>
<reference evidence="2" key="2">
    <citation type="submission" date="2017-10" db="EMBL/GenBank/DDBJ databases">
        <title>Ladona fulva Genome sequencing and assembly.</title>
        <authorList>
            <person name="Murali S."/>
            <person name="Richards S."/>
            <person name="Bandaranaike D."/>
            <person name="Bellair M."/>
            <person name="Blankenburg K."/>
            <person name="Chao H."/>
            <person name="Dinh H."/>
            <person name="Doddapaneni H."/>
            <person name="Dugan-Rocha S."/>
            <person name="Elkadiri S."/>
            <person name="Gnanaolivu R."/>
            <person name="Hernandez B."/>
            <person name="Skinner E."/>
            <person name="Javaid M."/>
            <person name="Lee S."/>
            <person name="Li M."/>
            <person name="Ming W."/>
            <person name="Munidasa M."/>
            <person name="Muniz J."/>
            <person name="Nguyen L."/>
            <person name="Hughes D."/>
            <person name="Osuji N."/>
            <person name="Pu L.-L."/>
            <person name="Puazo M."/>
            <person name="Qu C."/>
            <person name="Quiroz J."/>
            <person name="Raj R."/>
            <person name="Weissenberger G."/>
            <person name="Xin Y."/>
            <person name="Zou X."/>
            <person name="Han Y."/>
            <person name="Worley K."/>
            <person name="Muzny D."/>
            <person name="Gibbs R."/>
        </authorList>
    </citation>
    <scope>NUCLEOTIDE SEQUENCE</scope>
    <source>
        <strain evidence="2">Sampled in the wild</strain>
    </source>
</reference>
<proteinExistence type="predicted"/>
<evidence type="ECO:0000313" key="3">
    <source>
        <dbReference type="Proteomes" id="UP000792457"/>
    </source>
</evidence>
<dbReference type="InterPro" id="IPR027417">
    <property type="entry name" value="P-loop_NTPase"/>
</dbReference>
<sequence>MQNDSKYIKYEEFMEDINNILNAGDIPNIYTMEDMDTINKAMKLQMQGLGLAQTPANFLSVFVRHLIVSIARRIAFAVKSMKKGKIITQLSRRAWACDV</sequence>
<name>A0A8K0P1E3_LADFU</name>
<dbReference type="EMBL" id="KZ308455">
    <property type="protein sequence ID" value="KAG8229941.1"/>
    <property type="molecule type" value="Genomic_DNA"/>
</dbReference>